<gene>
    <name evidence="1" type="ORF">S1361_02910</name>
</gene>
<reference evidence="1 2" key="1">
    <citation type="submission" date="2021-03" db="EMBL/GenBank/DDBJ databases">
        <title>Complete genome sequence of Streptomyces cyanogenus S136, producer of anticancer angucycline landomycin A.</title>
        <authorList>
            <person name="Hrab P."/>
            <person name="Ruckert C."/>
            <person name="Busche T."/>
            <person name="Ostash I."/>
            <person name="Kalinowski J."/>
            <person name="Fedorenko V."/>
            <person name="Yushchuk O."/>
            <person name="Ostash B."/>
        </authorList>
    </citation>
    <scope>NUCLEOTIDE SEQUENCE [LARGE SCALE GENOMIC DNA]</scope>
    <source>
        <strain evidence="1 2">S136</strain>
    </source>
</reference>
<dbReference type="Proteomes" id="UP000663908">
    <property type="component" value="Chromosome"/>
</dbReference>
<organism evidence="1 2">
    <name type="scientific">Streptomyces cyanogenus</name>
    <dbReference type="NCBI Taxonomy" id="80860"/>
    <lineage>
        <taxon>Bacteria</taxon>
        <taxon>Bacillati</taxon>
        <taxon>Actinomycetota</taxon>
        <taxon>Actinomycetes</taxon>
        <taxon>Kitasatosporales</taxon>
        <taxon>Streptomycetaceae</taxon>
        <taxon>Streptomyces</taxon>
    </lineage>
</organism>
<evidence type="ECO:0000313" key="1">
    <source>
        <dbReference type="EMBL" id="QTD96278.1"/>
    </source>
</evidence>
<evidence type="ECO:0000313" key="2">
    <source>
        <dbReference type="Proteomes" id="UP000663908"/>
    </source>
</evidence>
<dbReference type="EMBL" id="CP071839">
    <property type="protein sequence ID" value="QTD96278.1"/>
    <property type="molecule type" value="Genomic_DNA"/>
</dbReference>
<accession>A0ABX7TKD4</accession>
<name>A0ABX7TKD4_STRCY</name>
<keyword evidence="2" id="KW-1185">Reference proteome</keyword>
<proteinExistence type="predicted"/>
<sequence>MIVRRSQFVIAALLRVAPAWNPLKRVGVGLAVVLASVFFSVSVLPGRPQDVGNVESLSDQVDALRGLLITTRPTADLAADVMCHTRPRPAGRRRERVLPAQRLITDQTG</sequence>
<protein>
    <submittedName>
        <fullName evidence="1">Uncharacterized protein</fullName>
    </submittedName>
</protein>